<evidence type="ECO:0000313" key="2">
    <source>
        <dbReference type="EMBL" id="MBD9698113.1"/>
    </source>
</evidence>
<keyword evidence="1" id="KW-0732">Signal</keyword>
<reference evidence="2 3" key="1">
    <citation type="submission" date="2020-09" db="EMBL/GenBank/DDBJ databases">
        <title>Flavimobilis rhizosphaerae sp. nov., isolated from rhizosphere soil of Spartina alterniflora.</title>
        <authorList>
            <person name="Hanqin C."/>
        </authorList>
    </citation>
    <scope>NUCLEOTIDE SEQUENCE [LARGE SCALE GENOMIC DNA]</scope>
    <source>
        <strain evidence="2 3">GY 10621</strain>
    </source>
</reference>
<evidence type="ECO:0000313" key="3">
    <source>
        <dbReference type="Proteomes" id="UP000642107"/>
    </source>
</evidence>
<evidence type="ECO:0008006" key="4">
    <source>
        <dbReference type="Google" id="ProtNLM"/>
    </source>
</evidence>
<accession>A0ABR9DM99</accession>
<proteinExistence type="predicted"/>
<dbReference type="RefSeq" id="WP_192277005.1">
    <property type="nucleotide sequence ID" value="NZ_JACZDF010000001.1"/>
</dbReference>
<protein>
    <recommendedName>
        <fullName evidence="4">Copper(I)-binding protein</fullName>
    </recommendedName>
</protein>
<organism evidence="2 3">
    <name type="scientific">Flavimobilis rhizosphaerae</name>
    <dbReference type="NCBI Taxonomy" id="2775421"/>
    <lineage>
        <taxon>Bacteria</taxon>
        <taxon>Bacillati</taxon>
        <taxon>Actinomycetota</taxon>
        <taxon>Actinomycetes</taxon>
        <taxon>Micrococcales</taxon>
        <taxon>Jonesiaceae</taxon>
        <taxon>Flavimobilis</taxon>
    </lineage>
</organism>
<dbReference type="EMBL" id="JACZDF010000001">
    <property type="protein sequence ID" value="MBD9698113.1"/>
    <property type="molecule type" value="Genomic_DNA"/>
</dbReference>
<feature type="signal peptide" evidence="1">
    <location>
        <begin position="1"/>
        <end position="25"/>
    </location>
</feature>
<name>A0ABR9DM99_9MICO</name>
<comment type="caution">
    <text evidence="2">The sequence shown here is derived from an EMBL/GenBank/DDBJ whole genome shotgun (WGS) entry which is preliminary data.</text>
</comment>
<keyword evidence="3" id="KW-1185">Reference proteome</keyword>
<gene>
    <name evidence="2" type="ORF">IGS67_01190</name>
</gene>
<dbReference type="PROSITE" id="PS51257">
    <property type="entry name" value="PROKAR_LIPOPROTEIN"/>
    <property type="match status" value="1"/>
</dbReference>
<dbReference type="Proteomes" id="UP000642107">
    <property type="component" value="Unassembled WGS sequence"/>
</dbReference>
<feature type="chain" id="PRO_5046504218" description="Copper(I)-binding protein" evidence="1">
    <location>
        <begin position="26"/>
        <end position="153"/>
    </location>
</feature>
<sequence>MNRLQTRTGRGAAAALSLAVVAGLAACSPITTDRPYAASDGIRVEIADGVTAENLLVLTSAEGAPGAVQGGLVNNGTTDVTVAIDTLRFDVPARSTVLLGGETGEEATISAVAAAPGSLLRIPVGTPENATEVPVPVLDGTLSEYADHVPAAS</sequence>
<evidence type="ECO:0000256" key="1">
    <source>
        <dbReference type="SAM" id="SignalP"/>
    </source>
</evidence>